<dbReference type="Gene3D" id="3.60.15.10">
    <property type="entry name" value="Ribonuclease Z/Hydroxyacylglutathione hydrolase-like"/>
    <property type="match status" value="1"/>
</dbReference>
<dbReference type="GO" id="GO:0070290">
    <property type="term" value="F:N-acylphosphatidylethanolamine-specific phospholipase D activity"/>
    <property type="evidence" value="ECO:0007669"/>
    <property type="project" value="InterPro"/>
</dbReference>
<dbReference type="PANTHER" id="PTHR15032">
    <property type="entry name" value="N-ACYL-PHOSPHATIDYLETHANOLAMINE-HYDROLYZING PHOSPHOLIPASE D"/>
    <property type="match status" value="1"/>
</dbReference>
<accession>A0A4Z0LYN3</accession>
<protein>
    <submittedName>
        <fullName evidence="2">LEPR-XLL domain-containing protein</fullName>
    </submittedName>
</protein>
<dbReference type="Pfam" id="PF12706">
    <property type="entry name" value="Lactamase_B_2"/>
    <property type="match status" value="1"/>
</dbReference>
<dbReference type="GO" id="GO:0005737">
    <property type="term" value="C:cytoplasm"/>
    <property type="evidence" value="ECO:0007669"/>
    <property type="project" value="TreeGrafter"/>
</dbReference>
<keyword evidence="3" id="KW-1185">Reference proteome</keyword>
<dbReference type="InterPro" id="IPR036866">
    <property type="entry name" value="RibonucZ/Hydroxyglut_hydro"/>
</dbReference>
<dbReference type="AlphaFoldDB" id="A0A4Z0LYN3"/>
<dbReference type="GO" id="GO:0008270">
    <property type="term" value="F:zinc ion binding"/>
    <property type="evidence" value="ECO:0007669"/>
    <property type="project" value="InterPro"/>
</dbReference>
<sequence>MVKVLYAFVAIVALAAAGAWWFLQQPQFGSAAQGAALARVQQSPNYVDGEFRNLVETPLFTADESFASVLLGNLSAPDAQLRPLVDIPVAPVDFMALDASEDMVIWLGHSSFYVQLGGKRFLIDPVFSEVASPLSFVNRAFAGTTVFSAQDMPATDYLLVSHDHWDHLDYPSVVDLKPKVGQVVTGLGMGANFQAWGYDPARIVEGDWWDSVELAPGVTLHVIPARHYSGRALQRNQTLWVGFVLETLERRLLFSGDSGYGPHFAELGRRFGDFDLAALDHGQYDPRWAYIHMTPEEAARAAEELGAAALLPAHVGRFALARHAWDEPLQRIAAASEGRRYHLLTPRIGEPVPLAGVERRSFTRWW</sequence>
<dbReference type="InterPro" id="IPR001279">
    <property type="entry name" value="Metallo-B-lactamas"/>
</dbReference>
<evidence type="ECO:0000313" key="3">
    <source>
        <dbReference type="Proteomes" id="UP000298050"/>
    </source>
</evidence>
<dbReference type="InterPro" id="IPR024884">
    <property type="entry name" value="NAPE-PLD"/>
</dbReference>
<dbReference type="OrthoDB" id="9805728at2"/>
<dbReference type="Proteomes" id="UP000298050">
    <property type="component" value="Unassembled WGS sequence"/>
</dbReference>
<evidence type="ECO:0000313" key="2">
    <source>
        <dbReference type="EMBL" id="TGD72238.1"/>
    </source>
</evidence>
<name>A0A4Z0LYN3_9GAMM</name>
<dbReference type="EMBL" id="SRLE01000011">
    <property type="protein sequence ID" value="TGD72238.1"/>
    <property type="molecule type" value="Genomic_DNA"/>
</dbReference>
<dbReference type="InterPro" id="IPR053786">
    <property type="entry name" value="LEPRxLL_CS"/>
</dbReference>
<comment type="caution">
    <text evidence="2">The sequence shown here is derived from an EMBL/GenBank/DDBJ whole genome shotgun (WGS) entry which is preliminary data.</text>
</comment>
<feature type="domain" description="Metallo-beta-lactamase" evidence="1">
    <location>
        <begin position="120"/>
        <end position="314"/>
    </location>
</feature>
<evidence type="ECO:0000259" key="1">
    <source>
        <dbReference type="Pfam" id="PF12706"/>
    </source>
</evidence>
<organism evidence="2 3">
    <name type="scientific">Mangrovimicrobium sediminis</name>
    <dbReference type="NCBI Taxonomy" id="2562682"/>
    <lineage>
        <taxon>Bacteria</taxon>
        <taxon>Pseudomonadati</taxon>
        <taxon>Pseudomonadota</taxon>
        <taxon>Gammaproteobacteria</taxon>
        <taxon>Cellvibrionales</taxon>
        <taxon>Halieaceae</taxon>
        <taxon>Mangrovimicrobium</taxon>
    </lineage>
</organism>
<dbReference type="SUPFAM" id="SSF56281">
    <property type="entry name" value="Metallo-hydrolase/oxidoreductase"/>
    <property type="match status" value="1"/>
</dbReference>
<reference evidence="2 3" key="1">
    <citation type="submission" date="2019-04" db="EMBL/GenBank/DDBJ databases">
        <title>Taxonomy of novel Haliea sp. from mangrove soil of West Coast of India.</title>
        <authorList>
            <person name="Verma A."/>
            <person name="Kumar P."/>
            <person name="Krishnamurthi S."/>
        </authorList>
    </citation>
    <scope>NUCLEOTIDE SEQUENCE [LARGE SCALE GENOMIC DNA]</scope>
    <source>
        <strain evidence="2 3">SAOS-164</strain>
    </source>
</reference>
<dbReference type="RefSeq" id="WP_135445727.1">
    <property type="nucleotide sequence ID" value="NZ_SRLE01000011.1"/>
</dbReference>
<dbReference type="PANTHER" id="PTHR15032:SF4">
    <property type="entry name" value="N-ACYL-PHOSPHATIDYLETHANOLAMINE-HYDROLYZING PHOSPHOLIPASE D"/>
    <property type="match status" value="1"/>
</dbReference>
<dbReference type="PIRSF" id="PIRSF038896">
    <property type="entry name" value="NAPE-PLD"/>
    <property type="match status" value="1"/>
</dbReference>
<proteinExistence type="predicted"/>
<gene>
    <name evidence="2" type="ORF">E4634_16370</name>
</gene>
<dbReference type="NCBIfam" id="NF012209">
    <property type="entry name" value="LEPR-8K"/>
    <property type="match status" value="1"/>
</dbReference>